<feature type="region of interest" description="Disordered" evidence="3">
    <location>
        <begin position="194"/>
        <end position="235"/>
    </location>
</feature>
<evidence type="ECO:0000256" key="3">
    <source>
        <dbReference type="SAM" id="MobiDB-lite"/>
    </source>
</evidence>
<dbReference type="GO" id="GO:0071277">
    <property type="term" value="P:cellular response to calcium ion"/>
    <property type="evidence" value="ECO:0007669"/>
    <property type="project" value="TreeGrafter"/>
</dbReference>
<dbReference type="InterPro" id="IPR035892">
    <property type="entry name" value="C2_domain_sf"/>
</dbReference>
<keyword evidence="2" id="KW-0677">Repeat</keyword>
<dbReference type="SUPFAM" id="SSF49562">
    <property type="entry name" value="C2 domain (Calcium/lipid-binding domain, CaLB)"/>
    <property type="match status" value="2"/>
</dbReference>
<protein>
    <recommendedName>
        <fullName evidence="4">C2 domain-containing protein</fullName>
    </recommendedName>
</protein>
<dbReference type="Pfam" id="PF07002">
    <property type="entry name" value="Copine"/>
    <property type="match status" value="1"/>
</dbReference>
<feature type="compositionally biased region" description="Low complexity" evidence="3">
    <location>
        <begin position="214"/>
        <end position="224"/>
    </location>
</feature>
<dbReference type="OrthoDB" id="5855668at2759"/>
<evidence type="ECO:0000313" key="5">
    <source>
        <dbReference type="EMBL" id="OSX78011.1"/>
    </source>
</evidence>
<dbReference type="InterPro" id="IPR010734">
    <property type="entry name" value="Copine_C"/>
</dbReference>
<feature type="domain" description="C2" evidence="4">
    <location>
        <begin position="226"/>
        <end position="357"/>
    </location>
</feature>
<evidence type="ECO:0000256" key="1">
    <source>
        <dbReference type="ARBA" id="ARBA00009048"/>
    </source>
</evidence>
<evidence type="ECO:0000259" key="4">
    <source>
        <dbReference type="PROSITE" id="PS50004"/>
    </source>
</evidence>
<feature type="domain" description="C2" evidence="4">
    <location>
        <begin position="373"/>
        <end position="505"/>
    </location>
</feature>
<dbReference type="CDD" id="cd04047">
    <property type="entry name" value="C2B_Copine"/>
    <property type="match status" value="1"/>
</dbReference>
<dbReference type="Gene3D" id="2.60.40.150">
    <property type="entry name" value="C2 domain"/>
    <property type="match status" value="2"/>
</dbReference>
<sequence length="788" mass="79434">MTQPPLPPGGQGPPPYGYGYGAPPHGGPYGAAPPPPPYPGWGAGGHGVPATPGYGAPPNYGAGAPATPGYGGPPPPAGHPGYGGAPPPAGYGYGAGGPVTPGYGAPPSYGAGVSATPAYGAPPSYGAGAASTPAYGGAPPPSGYPAYGAAPPPSGSSYGVVAPAAPGYGGPPPPSGHAAYGGAPAPAASGYGAPSTPGYGGPPPPSGHPGYGGAPAPADPRYGPGAAGGGGASASGDNTISVEVHADGLRDRDVLSRSDPMAVLFVWSTAVPYAPSGSVKAEWVEVGRTERVSNNHAPRFTTRINVPFQFETVQRLRVRLVDVDDRKSARLVDQDDLGEAFGTVGELVSRRVMQLPLNPTVGLAGVAAKLGVKKNWGTVSLLAHEGGGNQGKLRVRLTPSANNLDKKDGPFGKSDPYLLIHRVARPAVGGSKAVLSQLYKSLVIRKELNPSWPACSFTTERTGPGDLRMEVWDHDDRSPDDIIGAASMTLHELSSPGSKSYPLLHPAKVAKATAKKPAKPSGHLHLADTSVQAVPTLTQYLFGGLELHFSVAIDFTASNGNPSSPSSLHHDSPAVPSAYVNALTSVGAVLEPYSRSHRYEAIGFGGQLPTGRVSHNFALTGGADPVVHGVGGIVTAYRNALGGVKLAGPTNFADVIRHASAAAARLPVTPTAQGYLVLLILTDGVITDMAQTKAAIAAAAALPLSIIIIGVGTADFSRMVELDGDEPAGSVVAGKGPGGARMRDLVQFVPMNKFGSSPPALAAAVLAELPAQVVDYYAGRGVSPMRGA</sequence>
<dbReference type="InterPro" id="IPR000008">
    <property type="entry name" value="C2_dom"/>
</dbReference>
<dbReference type="GO" id="GO:0005886">
    <property type="term" value="C:plasma membrane"/>
    <property type="evidence" value="ECO:0007669"/>
    <property type="project" value="TreeGrafter"/>
</dbReference>
<dbReference type="InterPro" id="IPR037768">
    <property type="entry name" value="C2B_Copine"/>
</dbReference>
<dbReference type="SMART" id="SM00327">
    <property type="entry name" value="VWA"/>
    <property type="match status" value="1"/>
</dbReference>
<feature type="compositionally biased region" description="Low complexity" evidence="3">
    <location>
        <begin position="48"/>
        <end position="68"/>
    </location>
</feature>
<comment type="similarity">
    <text evidence="1">Belongs to the copine family.</text>
</comment>
<dbReference type="CDD" id="cd04048">
    <property type="entry name" value="C2A_Copine"/>
    <property type="match status" value="1"/>
</dbReference>
<dbReference type="AlphaFoldDB" id="A0A1X6PAT8"/>
<organism evidence="5 6">
    <name type="scientific">Porphyra umbilicalis</name>
    <name type="common">Purple laver</name>
    <name type="synonym">Red alga</name>
    <dbReference type="NCBI Taxonomy" id="2786"/>
    <lineage>
        <taxon>Eukaryota</taxon>
        <taxon>Rhodophyta</taxon>
        <taxon>Bangiophyceae</taxon>
        <taxon>Bangiales</taxon>
        <taxon>Bangiaceae</taxon>
        <taxon>Porphyra</taxon>
    </lineage>
</organism>
<evidence type="ECO:0000313" key="6">
    <source>
        <dbReference type="Proteomes" id="UP000218209"/>
    </source>
</evidence>
<dbReference type="GO" id="GO:0005544">
    <property type="term" value="F:calcium-dependent phospholipid binding"/>
    <property type="evidence" value="ECO:0007669"/>
    <property type="project" value="InterPro"/>
</dbReference>
<gene>
    <name evidence="5" type="ORF">BU14_0126s0051</name>
</gene>
<dbReference type="EMBL" id="KV918823">
    <property type="protein sequence ID" value="OSX78011.1"/>
    <property type="molecule type" value="Genomic_DNA"/>
</dbReference>
<proteinExistence type="inferred from homology"/>
<reference evidence="5 6" key="1">
    <citation type="submission" date="2017-03" db="EMBL/GenBank/DDBJ databases">
        <title>WGS assembly of Porphyra umbilicalis.</title>
        <authorList>
            <person name="Brawley S.H."/>
            <person name="Blouin N.A."/>
            <person name="Ficko-Blean E."/>
            <person name="Wheeler G.L."/>
            <person name="Lohr M."/>
            <person name="Goodson H.V."/>
            <person name="Jenkins J.W."/>
            <person name="Blaby-Haas C.E."/>
            <person name="Helliwell K.E."/>
            <person name="Chan C."/>
            <person name="Marriage T."/>
            <person name="Bhattacharya D."/>
            <person name="Klein A.S."/>
            <person name="Badis Y."/>
            <person name="Brodie J."/>
            <person name="Cao Y."/>
            <person name="Collen J."/>
            <person name="Dittami S.M."/>
            <person name="Gachon C.M."/>
            <person name="Green B.R."/>
            <person name="Karpowicz S."/>
            <person name="Kim J.W."/>
            <person name="Kudahl U."/>
            <person name="Lin S."/>
            <person name="Michel G."/>
            <person name="Mittag M."/>
            <person name="Olson B.J."/>
            <person name="Pangilinan J."/>
            <person name="Peng Y."/>
            <person name="Qiu H."/>
            <person name="Shu S."/>
            <person name="Singer J.T."/>
            <person name="Smith A.G."/>
            <person name="Sprecher B.N."/>
            <person name="Wagner V."/>
            <person name="Wang W."/>
            <person name="Wang Z.-Y."/>
            <person name="Yan J."/>
            <person name="Yarish C."/>
            <person name="Zoeuner-Riek S."/>
            <person name="Zhuang Y."/>
            <person name="Zou Y."/>
            <person name="Lindquist E.A."/>
            <person name="Grimwood J."/>
            <person name="Barry K."/>
            <person name="Rokhsar D.S."/>
            <person name="Schmutz J."/>
            <person name="Stiller J.W."/>
            <person name="Grossman A.R."/>
            <person name="Prochnik S.E."/>
        </authorList>
    </citation>
    <scope>NUCLEOTIDE SEQUENCE [LARGE SCALE GENOMIC DNA]</scope>
    <source>
        <strain evidence="5">4086291</strain>
    </source>
</reference>
<keyword evidence="6" id="KW-1185">Reference proteome</keyword>
<dbReference type="Proteomes" id="UP000218209">
    <property type="component" value="Unassembled WGS sequence"/>
</dbReference>
<feature type="compositionally biased region" description="Pro residues" evidence="3">
    <location>
        <begin position="1"/>
        <end position="16"/>
    </location>
</feature>
<name>A0A1X6PAT8_PORUM</name>
<dbReference type="InterPro" id="IPR002035">
    <property type="entry name" value="VWF_A"/>
</dbReference>
<dbReference type="PANTHER" id="PTHR10857">
    <property type="entry name" value="COPINE"/>
    <property type="match status" value="1"/>
</dbReference>
<dbReference type="InterPro" id="IPR036465">
    <property type="entry name" value="vWFA_dom_sf"/>
</dbReference>
<dbReference type="InterPro" id="IPR045052">
    <property type="entry name" value="Copine"/>
</dbReference>
<dbReference type="SUPFAM" id="SSF53300">
    <property type="entry name" value="vWA-like"/>
    <property type="match status" value="1"/>
</dbReference>
<accession>A0A1X6PAT8</accession>
<dbReference type="Pfam" id="PF00168">
    <property type="entry name" value="C2"/>
    <property type="match status" value="2"/>
</dbReference>
<dbReference type="SMART" id="SM00239">
    <property type="entry name" value="C2"/>
    <property type="match status" value="2"/>
</dbReference>
<evidence type="ECO:0000256" key="2">
    <source>
        <dbReference type="ARBA" id="ARBA00022737"/>
    </source>
</evidence>
<dbReference type="PANTHER" id="PTHR10857:SF106">
    <property type="entry name" value="C2 DOMAIN-CONTAINING PROTEIN"/>
    <property type="match status" value="1"/>
</dbReference>
<dbReference type="PROSITE" id="PS50004">
    <property type="entry name" value="C2"/>
    <property type="match status" value="2"/>
</dbReference>
<feature type="region of interest" description="Disordered" evidence="3">
    <location>
        <begin position="1"/>
        <end position="83"/>
    </location>
</feature>